<feature type="region of interest" description="Disordered" evidence="2">
    <location>
        <begin position="65"/>
        <end position="93"/>
    </location>
</feature>
<proteinExistence type="predicted"/>
<evidence type="ECO:0000256" key="2">
    <source>
        <dbReference type="SAM" id="MobiDB-lite"/>
    </source>
</evidence>
<accession>A0A7N0SYH9</accession>
<reference evidence="3" key="1">
    <citation type="submission" date="2021-01" db="UniProtKB">
        <authorList>
            <consortium name="EnsemblPlants"/>
        </authorList>
    </citation>
    <scope>IDENTIFICATION</scope>
</reference>
<dbReference type="AlphaFoldDB" id="A0A7N0SYH9"/>
<name>A0A7N0SYH9_KALFE</name>
<feature type="region of interest" description="Disordered" evidence="2">
    <location>
        <begin position="243"/>
        <end position="281"/>
    </location>
</feature>
<feature type="compositionally biased region" description="Basic residues" evidence="2">
    <location>
        <begin position="67"/>
        <end position="78"/>
    </location>
</feature>
<sequence>MRMHLAAREGKLGALSSMGRIKSKRKLATVAEASQMARHSDFAKRQDKFPATVKSKHVDLHSYSTGKKLKTGTRRSQRIRSLPKPAENQNKPQVCEVDDSDSEIEVELGVQIEEKSSKPTIKPQDVQMVTVKRKEEKSPKIKKTHEVVDNAPRLNDDVVAAALTEEERLDKITEKTREMESSFVMGLMAKKQDKAPVMLDDFRDQISELTEKLDIANGRLEVYQKTMNPQMVDMLRDFLASANQSQTGEVPRSTSSEKDSGVRRSIKPRSRSSRKRKPPFK</sequence>
<keyword evidence="4" id="KW-1185">Reference proteome</keyword>
<feature type="compositionally biased region" description="Basic residues" evidence="2">
    <location>
        <begin position="264"/>
        <end position="281"/>
    </location>
</feature>
<dbReference type="EnsemblPlants" id="Kaladp0012s0060.1.v1.1">
    <property type="protein sequence ID" value="Kaladp0012s0060.1.v1.1"/>
    <property type="gene ID" value="Kaladp0012s0060.v1.1"/>
</dbReference>
<evidence type="ECO:0000256" key="1">
    <source>
        <dbReference type="SAM" id="Coils"/>
    </source>
</evidence>
<feature type="coiled-coil region" evidence="1">
    <location>
        <begin position="199"/>
        <end position="226"/>
    </location>
</feature>
<evidence type="ECO:0000313" key="3">
    <source>
        <dbReference type="EnsemblPlants" id="Kaladp0012s0060.1.v1.1"/>
    </source>
</evidence>
<evidence type="ECO:0000313" key="4">
    <source>
        <dbReference type="Proteomes" id="UP000594263"/>
    </source>
</evidence>
<dbReference type="Proteomes" id="UP000594263">
    <property type="component" value="Unplaced"/>
</dbReference>
<keyword evidence="1" id="KW-0175">Coiled coil</keyword>
<protein>
    <submittedName>
        <fullName evidence="3">Uncharacterized protein</fullName>
    </submittedName>
</protein>
<feature type="compositionally biased region" description="Polar residues" evidence="2">
    <location>
        <begin position="243"/>
        <end position="254"/>
    </location>
</feature>
<dbReference type="Gramene" id="Kaladp0012s0060.1.v1.1">
    <property type="protein sequence ID" value="Kaladp0012s0060.1.v1.1"/>
    <property type="gene ID" value="Kaladp0012s0060.v1.1"/>
</dbReference>
<organism evidence="3 4">
    <name type="scientific">Kalanchoe fedtschenkoi</name>
    <name type="common">Lavender scallops</name>
    <name type="synonym">South American air plant</name>
    <dbReference type="NCBI Taxonomy" id="63787"/>
    <lineage>
        <taxon>Eukaryota</taxon>
        <taxon>Viridiplantae</taxon>
        <taxon>Streptophyta</taxon>
        <taxon>Embryophyta</taxon>
        <taxon>Tracheophyta</taxon>
        <taxon>Spermatophyta</taxon>
        <taxon>Magnoliopsida</taxon>
        <taxon>eudicotyledons</taxon>
        <taxon>Gunneridae</taxon>
        <taxon>Pentapetalae</taxon>
        <taxon>Saxifragales</taxon>
        <taxon>Crassulaceae</taxon>
        <taxon>Kalanchoe</taxon>
    </lineage>
</organism>